<name>A0ACA9N165_9GLOM</name>
<dbReference type="Proteomes" id="UP000789525">
    <property type="component" value="Unassembled WGS sequence"/>
</dbReference>
<organism evidence="1 2">
    <name type="scientific">Acaulospora colombiana</name>
    <dbReference type="NCBI Taxonomy" id="27376"/>
    <lineage>
        <taxon>Eukaryota</taxon>
        <taxon>Fungi</taxon>
        <taxon>Fungi incertae sedis</taxon>
        <taxon>Mucoromycota</taxon>
        <taxon>Glomeromycotina</taxon>
        <taxon>Glomeromycetes</taxon>
        <taxon>Diversisporales</taxon>
        <taxon>Acaulosporaceae</taxon>
        <taxon>Acaulospora</taxon>
    </lineage>
</organism>
<keyword evidence="2" id="KW-1185">Reference proteome</keyword>
<comment type="caution">
    <text evidence="1">The sequence shown here is derived from an EMBL/GenBank/DDBJ whole genome shotgun (WGS) entry which is preliminary data.</text>
</comment>
<evidence type="ECO:0000313" key="2">
    <source>
        <dbReference type="Proteomes" id="UP000789525"/>
    </source>
</evidence>
<gene>
    <name evidence="1" type="ORF">ACOLOM_LOCUS7463</name>
</gene>
<reference evidence="1" key="1">
    <citation type="submission" date="2021-06" db="EMBL/GenBank/DDBJ databases">
        <authorList>
            <person name="Kallberg Y."/>
            <person name="Tangrot J."/>
            <person name="Rosling A."/>
        </authorList>
    </citation>
    <scope>NUCLEOTIDE SEQUENCE</scope>
    <source>
        <strain evidence="1">CL356</strain>
    </source>
</reference>
<proteinExistence type="predicted"/>
<accession>A0ACA9N165</accession>
<protein>
    <submittedName>
        <fullName evidence="1">11788_t:CDS:1</fullName>
    </submittedName>
</protein>
<dbReference type="EMBL" id="CAJVPT010017244">
    <property type="protein sequence ID" value="CAG8624992.1"/>
    <property type="molecule type" value="Genomic_DNA"/>
</dbReference>
<evidence type="ECO:0000313" key="1">
    <source>
        <dbReference type="EMBL" id="CAG8624992.1"/>
    </source>
</evidence>
<sequence length="256" mass="28223">MNAKISLLNGSTEYYLYAYGANDNKISVDLPQPMIANTFAASGITNNNNTFLLAQPESNNSWTLLTYQLPKVFGDLDHGYNNFHVNTTSPSINGVISQAATNINITFHDIIYLSEGEDGLTVTVPLNASTFSQPGKQYSIYMEYDFVKTAAITGMYRMKSDLAKDKIPPPADFLDKCRRKIARWGRFKSSRLGLHPRYQIVDAGTHSETMLIAVDIGPPESEDDIDALGTIHYLNIAASIMDTDIDPNYGVVPLPG</sequence>